<feature type="chain" id="PRO_5002512433" description="Cholesterol oxidase" evidence="16">
    <location>
        <begin position="40"/>
        <end position="532"/>
    </location>
</feature>
<dbReference type="PANTHER" id="PTHR47470:SF1">
    <property type="entry name" value="FAD-DEPENDENT OXIDOREDUCTASE 2 FAD BINDING DOMAIN-CONTAINING PROTEIN"/>
    <property type="match status" value="1"/>
</dbReference>
<evidence type="ECO:0000259" key="17">
    <source>
        <dbReference type="Pfam" id="PF05199"/>
    </source>
</evidence>
<dbReference type="RefSeq" id="WP_053232745.1">
    <property type="nucleotide sequence ID" value="NZ_CP011125.1"/>
</dbReference>
<evidence type="ECO:0000256" key="13">
    <source>
        <dbReference type="ARBA" id="ARBA00049723"/>
    </source>
</evidence>
<evidence type="ECO:0000256" key="9">
    <source>
        <dbReference type="ARBA" id="ARBA00023221"/>
    </source>
</evidence>
<evidence type="ECO:0000256" key="1">
    <source>
        <dbReference type="ARBA" id="ARBA00001974"/>
    </source>
</evidence>
<keyword evidence="3" id="KW-0153">Cholesterol metabolism</keyword>
<dbReference type="InterPro" id="IPR052542">
    <property type="entry name" value="Cholesterol_Oxidase"/>
</dbReference>
<evidence type="ECO:0000256" key="3">
    <source>
        <dbReference type="ARBA" id="ARBA00022548"/>
    </source>
</evidence>
<feature type="signal peptide" evidence="16">
    <location>
        <begin position="1"/>
        <end position="39"/>
    </location>
</feature>
<evidence type="ECO:0000256" key="12">
    <source>
        <dbReference type="ARBA" id="ARBA00049645"/>
    </source>
</evidence>
<evidence type="ECO:0000256" key="5">
    <source>
        <dbReference type="ARBA" id="ARBA00022827"/>
    </source>
</evidence>
<evidence type="ECO:0000256" key="10">
    <source>
        <dbReference type="ARBA" id="ARBA00023235"/>
    </source>
</evidence>
<evidence type="ECO:0000256" key="11">
    <source>
        <dbReference type="ARBA" id="ARBA00038856"/>
    </source>
</evidence>
<keyword evidence="16" id="KW-0732">Signal</keyword>
<protein>
    <recommendedName>
        <fullName evidence="14">Cholesterol oxidase</fullName>
        <ecNumber evidence="13">1.1.3.6</ecNumber>
        <ecNumber evidence="11">5.3.3.1</ecNumber>
    </recommendedName>
    <alternativeName>
        <fullName evidence="15">Cholesterol isomerase</fullName>
    </alternativeName>
</protein>
<evidence type="ECO:0000256" key="15">
    <source>
        <dbReference type="ARBA" id="ARBA00049778"/>
    </source>
</evidence>
<dbReference type="InterPro" id="IPR007867">
    <property type="entry name" value="GMC_OxRtase_C"/>
</dbReference>
<name>A0A0F6YHU6_9BACT</name>
<dbReference type="Gene3D" id="3.30.410.10">
    <property type="entry name" value="Cholesterol Oxidase, domain 2"/>
    <property type="match status" value="1"/>
</dbReference>
<evidence type="ECO:0000256" key="14">
    <source>
        <dbReference type="ARBA" id="ARBA00049744"/>
    </source>
</evidence>
<evidence type="ECO:0000256" key="4">
    <source>
        <dbReference type="ARBA" id="ARBA00022630"/>
    </source>
</evidence>
<dbReference type="Pfam" id="PF13450">
    <property type="entry name" value="NAD_binding_8"/>
    <property type="match status" value="1"/>
</dbReference>
<dbReference type="SUPFAM" id="SSF51905">
    <property type="entry name" value="FAD/NAD(P)-binding domain"/>
    <property type="match status" value="1"/>
</dbReference>
<dbReference type="GO" id="GO:0016995">
    <property type="term" value="F:cholesterol oxidase activity"/>
    <property type="evidence" value="ECO:0007669"/>
    <property type="project" value="UniProtKB-EC"/>
</dbReference>
<reference evidence="18 19" key="1">
    <citation type="submission" date="2015-03" db="EMBL/GenBank/DDBJ databases">
        <title>Genome assembly of Sandaracinus amylolyticus DSM 53668.</title>
        <authorList>
            <person name="Sharma G."/>
            <person name="Subramanian S."/>
        </authorList>
    </citation>
    <scope>NUCLEOTIDE SEQUENCE [LARGE SCALE GENOMIC DNA]</scope>
    <source>
        <strain evidence="18 19">DSM 53668</strain>
    </source>
</reference>
<dbReference type="InterPro" id="IPR006311">
    <property type="entry name" value="TAT_signal"/>
</dbReference>
<keyword evidence="7" id="KW-0443">Lipid metabolism</keyword>
<comment type="cofactor">
    <cofactor evidence="1">
        <name>FAD</name>
        <dbReference type="ChEBI" id="CHEBI:57692"/>
    </cofactor>
</comment>
<proteinExistence type="inferred from homology"/>
<dbReference type="InterPro" id="IPR019546">
    <property type="entry name" value="TAT_signal_bac_arc"/>
</dbReference>
<evidence type="ECO:0000313" key="18">
    <source>
        <dbReference type="EMBL" id="AKF05513.1"/>
    </source>
</evidence>
<keyword evidence="4" id="KW-0285">Flavoprotein</keyword>
<dbReference type="NCBIfam" id="TIGR01409">
    <property type="entry name" value="TAT_signal_seq"/>
    <property type="match status" value="1"/>
</dbReference>
<dbReference type="STRING" id="927083.DB32_002662"/>
<dbReference type="EC" id="1.1.3.6" evidence="13"/>
<keyword evidence="19" id="KW-1185">Reference proteome</keyword>
<dbReference type="Proteomes" id="UP000034883">
    <property type="component" value="Chromosome"/>
</dbReference>
<keyword evidence="8" id="KW-1207">Sterol metabolism</keyword>
<dbReference type="PROSITE" id="PS51257">
    <property type="entry name" value="PROKAR_LIPOPROTEIN"/>
    <property type="match status" value="1"/>
</dbReference>
<gene>
    <name evidence="18" type="ORF">DB32_002662</name>
</gene>
<comment type="pathway">
    <text evidence="12">Steroid metabolism; cholesterol degradation.</text>
</comment>
<evidence type="ECO:0000256" key="8">
    <source>
        <dbReference type="ARBA" id="ARBA00023166"/>
    </source>
</evidence>
<dbReference type="PROSITE" id="PS51318">
    <property type="entry name" value="TAT"/>
    <property type="match status" value="1"/>
</dbReference>
<sequence>MQQRRRLFLPLSRRTFVKLAAASAASAAFVGCGPSGAEAEEVDNLIIGSGFGGSISAYRLAQAGHSSVVLERGRRWTVQNPGDDVFSDMGFTEGDRYDHRCRWLGTTAPLPGLPPLRPLVPYTGVLERIPGDGIDIVCAAGVGGGSLVYSGMMVRPRDDHFESVFPSEITARSMDPYYERVRELVQPSSLPDDLLELEPWAASRTFIEQGMRAGYDVQRLLCGFDWDKARAEARGELPPQLIRGSYIFGLNNGAKATLDKLYLGMAEATGLVDVRPLHWAQRIIRDGARWRVEVDVIDEMGVVQESIAFSARRLFVCAGTANTNALLVRARDEDTIPDLPDSLGEGFGNNGQHIRARRGVGVDTGAFQAGPACIMLFDQDAPIAMENGPAPLGSEMQMLIGTGQGIPSGRGRFIWNAADGRVVPVWDPAFDAEARANTDEVIRRLNEMNAGEDATARMNLDQSVTFHPLGGCVLGQTTDLYGRVNNQDGLYVVDGALIPGVTPLSNPFWTVSANAERCIERIIAEDYAEATT</sequence>
<accession>A0A0F6YHU6</accession>
<evidence type="ECO:0000256" key="16">
    <source>
        <dbReference type="SAM" id="SignalP"/>
    </source>
</evidence>
<comment type="similarity">
    <text evidence="2">Belongs to the GMC oxidoreductase family.</text>
</comment>
<dbReference type="Pfam" id="PF05199">
    <property type="entry name" value="GMC_oxred_C"/>
    <property type="match status" value="1"/>
</dbReference>
<dbReference type="KEGG" id="samy:DB32_002662"/>
<evidence type="ECO:0000256" key="7">
    <source>
        <dbReference type="ARBA" id="ARBA00023098"/>
    </source>
</evidence>
<evidence type="ECO:0000256" key="6">
    <source>
        <dbReference type="ARBA" id="ARBA00023002"/>
    </source>
</evidence>
<dbReference type="OrthoDB" id="9787779at2"/>
<dbReference type="PANTHER" id="PTHR47470">
    <property type="entry name" value="CHOLESTEROL OXIDASE"/>
    <property type="match status" value="1"/>
</dbReference>
<feature type="domain" description="Glucose-methanol-choline oxidoreductase C-terminal" evidence="17">
    <location>
        <begin position="451"/>
        <end position="515"/>
    </location>
</feature>
<dbReference type="InterPro" id="IPR036188">
    <property type="entry name" value="FAD/NAD-bd_sf"/>
</dbReference>
<dbReference type="EC" id="5.3.3.1" evidence="11"/>
<dbReference type="AlphaFoldDB" id="A0A0F6YHU6"/>
<evidence type="ECO:0000313" key="19">
    <source>
        <dbReference type="Proteomes" id="UP000034883"/>
    </source>
</evidence>
<evidence type="ECO:0000256" key="2">
    <source>
        <dbReference type="ARBA" id="ARBA00010790"/>
    </source>
</evidence>
<keyword evidence="10" id="KW-0413">Isomerase</keyword>
<dbReference type="GO" id="GO:0004769">
    <property type="term" value="F:steroid Delta-isomerase activity"/>
    <property type="evidence" value="ECO:0007669"/>
    <property type="project" value="UniProtKB-EC"/>
</dbReference>
<dbReference type="SUPFAM" id="SSF54373">
    <property type="entry name" value="FAD-linked reductases, C-terminal domain"/>
    <property type="match status" value="1"/>
</dbReference>
<keyword evidence="9" id="KW-0753">Steroid metabolism</keyword>
<keyword evidence="5" id="KW-0274">FAD</keyword>
<keyword evidence="6" id="KW-0560">Oxidoreductase</keyword>
<dbReference type="Gene3D" id="3.50.50.60">
    <property type="entry name" value="FAD/NAD(P)-binding domain"/>
    <property type="match status" value="1"/>
</dbReference>
<dbReference type="GO" id="GO:0008203">
    <property type="term" value="P:cholesterol metabolic process"/>
    <property type="evidence" value="ECO:0007669"/>
    <property type="project" value="UniProtKB-KW"/>
</dbReference>
<organism evidence="18 19">
    <name type="scientific">Sandaracinus amylolyticus</name>
    <dbReference type="NCBI Taxonomy" id="927083"/>
    <lineage>
        <taxon>Bacteria</taxon>
        <taxon>Pseudomonadati</taxon>
        <taxon>Myxococcota</taxon>
        <taxon>Polyangia</taxon>
        <taxon>Polyangiales</taxon>
        <taxon>Sandaracinaceae</taxon>
        <taxon>Sandaracinus</taxon>
    </lineage>
</organism>
<dbReference type="EMBL" id="CP011125">
    <property type="protein sequence ID" value="AKF05513.1"/>
    <property type="molecule type" value="Genomic_DNA"/>
</dbReference>